<feature type="domain" description="J" evidence="1">
    <location>
        <begin position="113"/>
        <end position="173"/>
    </location>
</feature>
<gene>
    <name evidence="2" type="ORF">LCGC14_3117260</name>
</gene>
<dbReference type="SMART" id="SM00271">
    <property type="entry name" value="DnaJ"/>
    <property type="match status" value="1"/>
</dbReference>
<dbReference type="InterPro" id="IPR050817">
    <property type="entry name" value="DjlA_DnaK_co-chaperone"/>
</dbReference>
<accession>A0A0F8W396</accession>
<reference evidence="2" key="1">
    <citation type="journal article" date="2015" name="Nature">
        <title>Complex archaea that bridge the gap between prokaryotes and eukaryotes.</title>
        <authorList>
            <person name="Spang A."/>
            <person name="Saw J.H."/>
            <person name="Jorgensen S.L."/>
            <person name="Zaremba-Niedzwiedzka K."/>
            <person name="Martijn J."/>
            <person name="Lind A.E."/>
            <person name="van Eijk R."/>
            <person name="Schleper C."/>
            <person name="Guy L."/>
            <person name="Ettema T.J."/>
        </authorList>
    </citation>
    <scope>NUCLEOTIDE SEQUENCE</scope>
</reference>
<proteinExistence type="predicted"/>
<comment type="caution">
    <text evidence="2">The sequence shown here is derived from an EMBL/GenBank/DDBJ whole genome shotgun (WGS) entry which is preliminary data.</text>
</comment>
<name>A0A0F8W396_9ZZZZ</name>
<dbReference type="Pfam" id="PF00226">
    <property type="entry name" value="DnaJ"/>
    <property type="match status" value="1"/>
</dbReference>
<dbReference type="PROSITE" id="PS50076">
    <property type="entry name" value="DNAJ_2"/>
    <property type="match status" value="1"/>
</dbReference>
<protein>
    <recommendedName>
        <fullName evidence="1">J domain-containing protein</fullName>
    </recommendedName>
</protein>
<dbReference type="EMBL" id="LAZR01067626">
    <property type="protein sequence ID" value="KKK51207.1"/>
    <property type="molecule type" value="Genomic_DNA"/>
</dbReference>
<evidence type="ECO:0000313" key="2">
    <source>
        <dbReference type="EMBL" id="KKK51207.1"/>
    </source>
</evidence>
<dbReference type="PRINTS" id="PR00625">
    <property type="entry name" value="JDOMAIN"/>
</dbReference>
<sequence length="174" mass="19846">MAPKISVIDTEKTVSQSLADLRKLFRSWEIEEWEPIPGKDGRSYSVRYLKVGQWIEIDSQLQPTKAMNLRVCYQVIMYLKLWENRGVTGIAKGVTFVGGLVPTKDVGKEDYEQSCAVLGVEPSASLEEVEKVYRVKVQFAHPDTKQGDEAKKQATERFKRIQKAYEYIKKVKGA</sequence>
<dbReference type="InterPro" id="IPR001623">
    <property type="entry name" value="DnaJ_domain"/>
</dbReference>
<organism evidence="2">
    <name type="scientific">marine sediment metagenome</name>
    <dbReference type="NCBI Taxonomy" id="412755"/>
    <lineage>
        <taxon>unclassified sequences</taxon>
        <taxon>metagenomes</taxon>
        <taxon>ecological metagenomes</taxon>
    </lineage>
</organism>
<dbReference type="InterPro" id="IPR036869">
    <property type="entry name" value="J_dom_sf"/>
</dbReference>
<dbReference type="PANTHER" id="PTHR24074">
    <property type="entry name" value="CO-CHAPERONE PROTEIN DJLA"/>
    <property type="match status" value="1"/>
</dbReference>
<dbReference type="SUPFAM" id="SSF46565">
    <property type="entry name" value="Chaperone J-domain"/>
    <property type="match status" value="1"/>
</dbReference>
<dbReference type="CDD" id="cd06257">
    <property type="entry name" value="DnaJ"/>
    <property type="match status" value="1"/>
</dbReference>
<dbReference type="Gene3D" id="1.10.287.110">
    <property type="entry name" value="DnaJ domain"/>
    <property type="match status" value="1"/>
</dbReference>
<evidence type="ECO:0000259" key="1">
    <source>
        <dbReference type="PROSITE" id="PS50076"/>
    </source>
</evidence>
<dbReference type="AlphaFoldDB" id="A0A0F8W396"/>